<dbReference type="STRING" id="1297750.SAMN05444405_10321"/>
<name>A0A1M4W960_9BACE</name>
<dbReference type="InterPro" id="IPR014985">
    <property type="entry name" value="WbqC"/>
</dbReference>
<dbReference type="Pfam" id="PF08889">
    <property type="entry name" value="WbqC"/>
    <property type="match status" value="1"/>
</dbReference>
<reference evidence="1 2" key="1">
    <citation type="submission" date="2016-11" db="EMBL/GenBank/DDBJ databases">
        <authorList>
            <person name="Jaros S."/>
            <person name="Januszkiewicz K."/>
            <person name="Wedrychowicz H."/>
        </authorList>
    </citation>
    <scope>NUCLEOTIDE SEQUENCE [LARGE SCALE GENOMIC DNA]</scope>
    <source>
        <strain evidence="1 2">DSM 26991</strain>
    </source>
</reference>
<dbReference type="Proteomes" id="UP000184509">
    <property type="component" value="Unassembled WGS sequence"/>
</dbReference>
<dbReference type="RefSeq" id="WP_073399252.1">
    <property type="nucleotide sequence ID" value="NZ_FQTV01000003.1"/>
</dbReference>
<gene>
    <name evidence="1" type="ORF">SAMN05444405_10321</name>
</gene>
<proteinExistence type="predicted"/>
<dbReference type="AlphaFoldDB" id="A0A1M4W960"/>
<protein>
    <submittedName>
        <fullName evidence="1">WbqC-like protein family protein</fullName>
    </submittedName>
</protein>
<sequence length="229" mass="26693">MKLGIMQPYFLPYIGYFQLIKAVDKYVIFDDVNYIMRGWINRNNFLVNGERILLTISLNKSSSNKLINQVEIVDNFTNFMKTVRQNYGKAPYFKDVYPLLERIVQYDDKCLSRFNANSIKEICNYLGIDTTLLISSDLPKDCSLKGMAKGLEICRLLKTDVYINAIGGQKLYKKEDFSLYNIELYFLQTDNISYKQFNKTFISNLSILDVLMFNSVKDANTLLDKYKLI</sequence>
<keyword evidence="2" id="KW-1185">Reference proteome</keyword>
<dbReference type="OrthoDB" id="3611744at2"/>
<accession>A0A1M4W960</accession>
<evidence type="ECO:0000313" key="2">
    <source>
        <dbReference type="Proteomes" id="UP000184509"/>
    </source>
</evidence>
<evidence type="ECO:0000313" key="1">
    <source>
        <dbReference type="EMBL" id="SHE77623.1"/>
    </source>
</evidence>
<organism evidence="1 2">
    <name type="scientific">Bacteroides luti</name>
    <dbReference type="NCBI Taxonomy" id="1297750"/>
    <lineage>
        <taxon>Bacteria</taxon>
        <taxon>Pseudomonadati</taxon>
        <taxon>Bacteroidota</taxon>
        <taxon>Bacteroidia</taxon>
        <taxon>Bacteroidales</taxon>
        <taxon>Bacteroidaceae</taxon>
        <taxon>Bacteroides</taxon>
    </lineage>
</organism>
<dbReference type="EMBL" id="FQTV01000003">
    <property type="protein sequence ID" value="SHE77623.1"/>
    <property type="molecule type" value="Genomic_DNA"/>
</dbReference>